<sequence>MEQAQLAVRSKMIPLLPSRRSMAQQARQTRKRAEEMRQQPSPSQDQTEASSSQARDPHSNHSTSPSTHKKKELFVN</sequence>
<dbReference type="AlphaFoldDB" id="A0A9P7VK77"/>
<dbReference type="Proteomes" id="UP000812287">
    <property type="component" value="Unassembled WGS sequence"/>
</dbReference>
<dbReference type="GeneID" id="66103006"/>
<dbReference type="OrthoDB" id="2975719at2759"/>
<accession>A0A9P7VK77</accession>
<proteinExistence type="predicted"/>
<dbReference type="EMBL" id="MU250550">
    <property type="protein sequence ID" value="KAG7442633.1"/>
    <property type="molecule type" value="Genomic_DNA"/>
</dbReference>
<organism evidence="2 3">
    <name type="scientific">Guyanagaster necrorhizus</name>
    <dbReference type="NCBI Taxonomy" id="856835"/>
    <lineage>
        <taxon>Eukaryota</taxon>
        <taxon>Fungi</taxon>
        <taxon>Dikarya</taxon>
        <taxon>Basidiomycota</taxon>
        <taxon>Agaricomycotina</taxon>
        <taxon>Agaricomycetes</taxon>
        <taxon>Agaricomycetidae</taxon>
        <taxon>Agaricales</taxon>
        <taxon>Marasmiineae</taxon>
        <taxon>Physalacriaceae</taxon>
        <taxon>Guyanagaster</taxon>
    </lineage>
</organism>
<feature type="compositionally biased region" description="Polar residues" evidence="1">
    <location>
        <begin position="38"/>
        <end position="54"/>
    </location>
</feature>
<comment type="caution">
    <text evidence="2">The sequence shown here is derived from an EMBL/GenBank/DDBJ whole genome shotgun (WGS) entry which is preliminary data.</text>
</comment>
<protein>
    <submittedName>
        <fullName evidence="2">Uncharacterized protein</fullName>
    </submittedName>
</protein>
<name>A0A9P7VK77_9AGAR</name>
<feature type="region of interest" description="Disordered" evidence="1">
    <location>
        <begin position="1"/>
        <end position="76"/>
    </location>
</feature>
<reference evidence="2" key="1">
    <citation type="submission" date="2020-11" db="EMBL/GenBank/DDBJ databases">
        <title>Adaptations for nitrogen fixation in a non-lichenized fungal sporocarp promotes dispersal by wood-feeding termites.</title>
        <authorList>
            <consortium name="DOE Joint Genome Institute"/>
            <person name="Koch R.A."/>
            <person name="Yoon G."/>
            <person name="Arayal U."/>
            <person name="Lail K."/>
            <person name="Amirebrahimi M."/>
            <person name="Labutti K."/>
            <person name="Lipzen A."/>
            <person name="Riley R."/>
            <person name="Barry K."/>
            <person name="Henrissat B."/>
            <person name="Grigoriev I.V."/>
            <person name="Herr J.R."/>
            <person name="Aime M.C."/>
        </authorList>
    </citation>
    <scope>NUCLEOTIDE SEQUENCE</scope>
    <source>
        <strain evidence="2">MCA 3950</strain>
    </source>
</reference>
<evidence type="ECO:0000256" key="1">
    <source>
        <dbReference type="SAM" id="MobiDB-lite"/>
    </source>
</evidence>
<dbReference type="RefSeq" id="XP_043036133.1">
    <property type="nucleotide sequence ID" value="XM_043180710.1"/>
</dbReference>
<evidence type="ECO:0000313" key="3">
    <source>
        <dbReference type="Proteomes" id="UP000812287"/>
    </source>
</evidence>
<keyword evidence="3" id="KW-1185">Reference proteome</keyword>
<evidence type="ECO:0000313" key="2">
    <source>
        <dbReference type="EMBL" id="KAG7442633.1"/>
    </source>
</evidence>
<gene>
    <name evidence="2" type="ORF">BT62DRAFT_379149</name>
</gene>
<feature type="compositionally biased region" description="Basic residues" evidence="1">
    <location>
        <begin position="67"/>
        <end position="76"/>
    </location>
</feature>